<keyword evidence="2" id="KW-1185">Reference proteome</keyword>
<reference evidence="1 2" key="1">
    <citation type="journal article" date="2013" name="Genome Biol.">
        <title>The genome sequence of the most widely cultivated cacao type and its use to identify candidate genes regulating pod color.</title>
        <authorList>
            <person name="Motamayor J.C."/>
            <person name="Mockaitis K."/>
            <person name="Schmutz J."/>
            <person name="Haiminen N."/>
            <person name="Iii D.L."/>
            <person name="Cornejo O."/>
            <person name="Findley S.D."/>
            <person name="Zheng P."/>
            <person name="Utro F."/>
            <person name="Royaert S."/>
            <person name="Saski C."/>
            <person name="Jenkins J."/>
            <person name="Podicheti R."/>
            <person name="Zhao M."/>
            <person name="Scheffler B.E."/>
            <person name="Stack J.C."/>
            <person name="Feltus F.A."/>
            <person name="Mustiga G.M."/>
            <person name="Amores F."/>
            <person name="Phillips W."/>
            <person name="Marelli J.P."/>
            <person name="May G.D."/>
            <person name="Shapiro H."/>
            <person name="Ma J."/>
            <person name="Bustamante C.D."/>
            <person name="Schnell R.J."/>
            <person name="Main D."/>
            <person name="Gilbert D."/>
            <person name="Parida L."/>
            <person name="Kuhn D.N."/>
        </authorList>
    </citation>
    <scope>NUCLEOTIDE SEQUENCE [LARGE SCALE GENOMIC DNA]</scope>
    <source>
        <strain evidence="2">cv. Matina 1-6</strain>
    </source>
</reference>
<proteinExistence type="predicted"/>
<dbReference type="AlphaFoldDB" id="S1SMX5"/>
<evidence type="ECO:0000313" key="1">
    <source>
        <dbReference type="EMBL" id="EOY20494.1"/>
    </source>
</evidence>
<dbReference type="Gramene" id="EOY20494">
    <property type="protein sequence ID" value="EOY20494"/>
    <property type="gene ID" value="TCM_046110"/>
</dbReference>
<dbReference type="InParanoid" id="S1SMX5"/>
<accession>S1SMX5</accession>
<gene>
    <name evidence="1" type="ORF">TCM_046110</name>
</gene>
<dbReference type="EMBL" id="KE133314">
    <property type="protein sequence ID" value="EOY20494.1"/>
    <property type="molecule type" value="Genomic_DNA"/>
</dbReference>
<protein>
    <submittedName>
        <fullName evidence="1">Uncharacterized protein</fullName>
    </submittedName>
</protein>
<organism evidence="1 2">
    <name type="scientific">Theobroma cacao</name>
    <name type="common">Cacao</name>
    <name type="synonym">Cocoa</name>
    <dbReference type="NCBI Taxonomy" id="3641"/>
    <lineage>
        <taxon>Eukaryota</taxon>
        <taxon>Viridiplantae</taxon>
        <taxon>Streptophyta</taxon>
        <taxon>Embryophyta</taxon>
        <taxon>Tracheophyta</taxon>
        <taxon>Spermatophyta</taxon>
        <taxon>Magnoliopsida</taxon>
        <taxon>eudicotyledons</taxon>
        <taxon>Gunneridae</taxon>
        <taxon>Pentapetalae</taxon>
        <taxon>rosids</taxon>
        <taxon>malvids</taxon>
        <taxon>Malvales</taxon>
        <taxon>Malvaceae</taxon>
        <taxon>Byttnerioideae</taxon>
        <taxon>Theobroma</taxon>
    </lineage>
</organism>
<sequence>MKVHNHIGRWALKWHALHRNFYSEAIICFDDLTLSQLLGPSFSSSAGNFSRPQSKVTSMLQWLARTHTFLLHTTLPAALNLLAAWQQAKVLP</sequence>
<evidence type="ECO:0000313" key="2">
    <source>
        <dbReference type="Proteomes" id="UP000026915"/>
    </source>
</evidence>
<dbReference type="HOGENOM" id="CLU_2417651_0_0_1"/>
<name>S1SMX5_THECC</name>
<dbReference type="Proteomes" id="UP000026915">
    <property type="component" value="Unassembled WGS sequence"/>
</dbReference>